<evidence type="ECO:0000256" key="4">
    <source>
        <dbReference type="ARBA" id="ARBA00023242"/>
    </source>
</evidence>
<reference evidence="8" key="1">
    <citation type="journal article" date="2023" name="bioRxiv">
        <title>Scaffold-level genome assemblies of two parasitoid biocontrol wasps reveal the parthenogenesis mechanism and an associated novel virus.</title>
        <authorList>
            <person name="Inwood S."/>
            <person name="Skelly J."/>
            <person name="Guhlin J."/>
            <person name="Harrop T."/>
            <person name="Goldson S."/>
            <person name="Dearden P."/>
        </authorList>
    </citation>
    <scope>NUCLEOTIDE SEQUENCE</scope>
    <source>
        <strain evidence="8">Lincoln</strain>
        <tissue evidence="8">Whole body</tissue>
    </source>
</reference>
<keyword evidence="9" id="KW-1185">Reference proteome</keyword>
<dbReference type="EMBL" id="JAQQBR010000001">
    <property type="protein sequence ID" value="KAK0182551.1"/>
    <property type="molecule type" value="Genomic_DNA"/>
</dbReference>
<evidence type="ECO:0000313" key="9">
    <source>
        <dbReference type="Proteomes" id="UP001168972"/>
    </source>
</evidence>
<dbReference type="InterPro" id="IPR013761">
    <property type="entry name" value="SAM/pointed_sf"/>
</dbReference>
<dbReference type="InterPro" id="IPR050548">
    <property type="entry name" value="PcG_chromatin_remod_factors"/>
</dbReference>
<dbReference type="Gene3D" id="3.90.1150.190">
    <property type="entry name" value="SLED domain"/>
    <property type="match status" value="1"/>
</dbReference>
<reference evidence="8" key="2">
    <citation type="submission" date="2023-03" db="EMBL/GenBank/DDBJ databases">
        <authorList>
            <person name="Inwood S.N."/>
            <person name="Skelly J.G."/>
            <person name="Guhlin J."/>
            <person name="Harrop T.W.R."/>
            <person name="Goldson S.G."/>
            <person name="Dearden P.K."/>
        </authorList>
    </citation>
    <scope>NUCLEOTIDE SEQUENCE</scope>
    <source>
        <strain evidence="8">Lincoln</strain>
        <tissue evidence="8">Whole body</tissue>
    </source>
</reference>
<name>A0AA39G7U2_MICHY</name>
<feature type="compositionally biased region" description="Polar residues" evidence="6">
    <location>
        <begin position="768"/>
        <end position="789"/>
    </location>
</feature>
<dbReference type="AlphaFoldDB" id="A0AA39G7U2"/>
<accession>A0AA39G7U2</accession>
<dbReference type="InterPro" id="IPR004092">
    <property type="entry name" value="Mbt"/>
</dbReference>
<dbReference type="GO" id="GO:0003682">
    <property type="term" value="F:chromatin binding"/>
    <property type="evidence" value="ECO:0007669"/>
    <property type="project" value="TreeGrafter"/>
</dbReference>
<dbReference type="InterPro" id="IPR021987">
    <property type="entry name" value="SLED"/>
</dbReference>
<dbReference type="CDD" id="cd20094">
    <property type="entry name" value="MBT_SFMBT_rpt2"/>
    <property type="match status" value="1"/>
</dbReference>
<evidence type="ECO:0000256" key="3">
    <source>
        <dbReference type="ARBA" id="ARBA00022737"/>
    </source>
</evidence>
<dbReference type="PANTHER" id="PTHR12247:SF129">
    <property type="entry name" value="SOP-2-RELATED PROTEIN 3"/>
    <property type="match status" value="1"/>
</dbReference>
<dbReference type="GO" id="GO:0045892">
    <property type="term" value="P:negative regulation of DNA-templated transcription"/>
    <property type="evidence" value="ECO:0007669"/>
    <property type="project" value="TreeGrafter"/>
</dbReference>
<feature type="repeat" description="MBT" evidence="5">
    <location>
        <begin position="246"/>
        <end position="361"/>
    </location>
</feature>
<dbReference type="SMART" id="SM00561">
    <property type="entry name" value="MBT"/>
    <property type="match status" value="4"/>
</dbReference>
<comment type="subcellular location">
    <subcellularLocation>
        <location evidence="1">Nucleus</location>
    </subcellularLocation>
</comment>
<feature type="region of interest" description="Disordered" evidence="6">
    <location>
        <begin position="633"/>
        <end position="691"/>
    </location>
</feature>
<evidence type="ECO:0000313" key="8">
    <source>
        <dbReference type="EMBL" id="KAK0182551.1"/>
    </source>
</evidence>
<evidence type="ECO:0000259" key="7">
    <source>
        <dbReference type="Pfam" id="PF12140"/>
    </source>
</evidence>
<protein>
    <recommendedName>
        <fullName evidence="7">SLED domain-containing protein</fullName>
    </recommendedName>
</protein>
<gene>
    <name evidence="8" type="ORF">PV327_000679</name>
</gene>
<dbReference type="InterPro" id="IPR038348">
    <property type="entry name" value="SLED_sf"/>
</dbReference>
<dbReference type="CDD" id="cd20095">
    <property type="entry name" value="MBT_SFMBT_rpt3"/>
    <property type="match status" value="1"/>
</dbReference>
<keyword evidence="3" id="KW-0677">Repeat</keyword>
<dbReference type="PROSITE" id="PS51079">
    <property type="entry name" value="MBT"/>
    <property type="match status" value="4"/>
</dbReference>
<keyword evidence="2" id="KW-0678">Repressor</keyword>
<feature type="repeat" description="MBT" evidence="5">
    <location>
        <begin position="371"/>
        <end position="469"/>
    </location>
</feature>
<dbReference type="PANTHER" id="PTHR12247">
    <property type="entry name" value="POLYCOMB GROUP PROTEIN"/>
    <property type="match status" value="1"/>
</dbReference>
<dbReference type="CDD" id="cd20096">
    <property type="entry name" value="MBT_SFMBT_rpt4"/>
    <property type="match status" value="1"/>
</dbReference>
<comment type="caution">
    <text evidence="8">The sequence shown here is derived from an EMBL/GenBank/DDBJ whole genome shotgun (WGS) entry which is preliminary data.</text>
</comment>
<dbReference type="Gene3D" id="2.30.30.140">
    <property type="match status" value="4"/>
</dbReference>
<evidence type="ECO:0000256" key="5">
    <source>
        <dbReference type="PROSITE-ProRule" id="PRU00459"/>
    </source>
</evidence>
<dbReference type="SUPFAM" id="SSF63748">
    <property type="entry name" value="Tudor/PWWP/MBT"/>
    <property type="match status" value="4"/>
</dbReference>
<dbReference type="GO" id="GO:0005634">
    <property type="term" value="C:nucleus"/>
    <property type="evidence" value="ECO:0007669"/>
    <property type="project" value="UniProtKB-SubCell"/>
</dbReference>
<feature type="compositionally biased region" description="Basic and acidic residues" evidence="6">
    <location>
        <begin position="794"/>
        <end position="806"/>
    </location>
</feature>
<proteinExistence type="predicted"/>
<dbReference type="Pfam" id="PF02820">
    <property type="entry name" value="MBT"/>
    <property type="match status" value="4"/>
</dbReference>
<feature type="repeat" description="MBT" evidence="5">
    <location>
        <begin position="19"/>
        <end position="121"/>
    </location>
</feature>
<keyword evidence="4" id="KW-0539">Nucleus</keyword>
<sequence>MEPETNQNGEIIIEDDDGFVWQDYLDATETIEVPQIMFPHVEQTLQSGIEIGMSLEVPIPKNDDHDILYWVATIVMACGPLLRLRYFGGDDRSLEFWFNLTKEAAHELGWCKKNNKKLMPPESVLNKSGDCMEKLPEFLTTAKSVAQEMLSGEELSMSDRIKQGMKIELNDAFHPYKLWVATIIENVGGRLLLRYDTPDNVKTTIKDFWVFCTSESLHQYGFSSKSDANKWFLEPPGSIVETHAYEEWKELIESEPKNHVLSEDLFIHDKKHQEHKFNIGMKLETVLPCDRTKIVPATVVKIFDDIYFLVQIDDYDLQTTSDNDFSIIVRDEKKMWLCTIDHPYIFPVGWAKKHYLQIMPPKNWPSKANDFKWETYLSETKSTAATPNLFPIRESAIDAGFEVGMRLEAVDPQNENIICAAHITKINEDLLWIVLDNYKNRPEHVVHMHSLQIFPVGWCESNHYPLKPPRDYVEVCKKLEKPEENEVKKTILDIPILEPRSSLWCPKIYFNYRCFTGPMISKGKLATLPKAVGPGPVILVMREVLSMIVSVGYRSARILKVLQCDSKPDPGYHLEVLKAKHKSNTYRANVAVVTSGDMVADFCRSICKKLMVCPNLFGPLQTPENECPDKCHKTSKNKFTSPIGNGKRGKPKGYTSILVQKPKPWGRKRRKKRGRWANRHKNSIDDDFDQEDNMPYLSMDLAKHIAEGMEEGISLNERPPLSEIDVMIEKDMQKSDKSDSIKNEIPSSNASDDSRSSFNDRKSKDSNIDSPNSVNNKETTLKYTTNGMSSGKGVKRESDWEDRIDSDGSDPDAKYVQLQKKQRRPKTRKLESNPLFWTVDDVFRYLRKTTDCKDIAYRVRQEEIDGLAFLLLNLPSLTEHMKLRTSIAMKLCRHVEQVKVTFFLRHINEDQPE</sequence>
<feature type="domain" description="SLED" evidence="7">
    <location>
        <begin position="505"/>
        <end position="619"/>
    </location>
</feature>
<evidence type="ECO:0000256" key="2">
    <source>
        <dbReference type="ARBA" id="ARBA00022491"/>
    </source>
</evidence>
<feature type="compositionally biased region" description="Basic residues" evidence="6">
    <location>
        <begin position="664"/>
        <end position="681"/>
    </location>
</feature>
<dbReference type="SUPFAM" id="SSF47769">
    <property type="entry name" value="SAM/Pointed domain"/>
    <property type="match status" value="1"/>
</dbReference>
<dbReference type="GO" id="GO:0042393">
    <property type="term" value="F:histone binding"/>
    <property type="evidence" value="ECO:0007669"/>
    <property type="project" value="TreeGrafter"/>
</dbReference>
<feature type="compositionally biased region" description="Basic and acidic residues" evidence="6">
    <location>
        <begin position="752"/>
        <end position="767"/>
    </location>
</feature>
<dbReference type="Proteomes" id="UP001168972">
    <property type="component" value="Unassembled WGS sequence"/>
</dbReference>
<evidence type="ECO:0000256" key="6">
    <source>
        <dbReference type="SAM" id="MobiDB-lite"/>
    </source>
</evidence>
<feature type="repeat" description="MBT" evidence="5">
    <location>
        <begin position="129"/>
        <end position="233"/>
    </location>
</feature>
<feature type="compositionally biased region" description="Basic and acidic residues" evidence="6">
    <location>
        <begin position="732"/>
        <end position="742"/>
    </location>
</feature>
<dbReference type="Gene3D" id="1.10.150.50">
    <property type="entry name" value="Transcription Factor, Ets-1"/>
    <property type="match status" value="1"/>
</dbReference>
<organism evidence="8 9">
    <name type="scientific">Microctonus hyperodae</name>
    <name type="common">Parasitoid wasp</name>
    <dbReference type="NCBI Taxonomy" id="165561"/>
    <lineage>
        <taxon>Eukaryota</taxon>
        <taxon>Metazoa</taxon>
        <taxon>Ecdysozoa</taxon>
        <taxon>Arthropoda</taxon>
        <taxon>Hexapoda</taxon>
        <taxon>Insecta</taxon>
        <taxon>Pterygota</taxon>
        <taxon>Neoptera</taxon>
        <taxon>Endopterygota</taxon>
        <taxon>Hymenoptera</taxon>
        <taxon>Apocrita</taxon>
        <taxon>Ichneumonoidea</taxon>
        <taxon>Braconidae</taxon>
        <taxon>Euphorinae</taxon>
        <taxon>Microctonus</taxon>
    </lineage>
</organism>
<evidence type="ECO:0000256" key="1">
    <source>
        <dbReference type="ARBA" id="ARBA00004123"/>
    </source>
</evidence>
<feature type="region of interest" description="Disordered" evidence="6">
    <location>
        <begin position="732"/>
        <end position="827"/>
    </location>
</feature>
<dbReference type="Pfam" id="PF12140">
    <property type="entry name" value="SLED"/>
    <property type="match status" value="1"/>
</dbReference>